<feature type="region of interest" description="Disordered" evidence="2">
    <location>
        <begin position="1551"/>
        <end position="1766"/>
    </location>
</feature>
<feature type="compositionally biased region" description="Polar residues" evidence="2">
    <location>
        <begin position="1109"/>
        <end position="1119"/>
    </location>
</feature>
<name>A0ABN9S5L1_9DINO</name>
<feature type="compositionally biased region" description="Acidic residues" evidence="2">
    <location>
        <begin position="1571"/>
        <end position="1583"/>
    </location>
</feature>
<organism evidence="4 5">
    <name type="scientific">Prorocentrum cordatum</name>
    <dbReference type="NCBI Taxonomy" id="2364126"/>
    <lineage>
        <taxon>Eukaryota</taxon>
        <taxon>Sar</taxon>
        <taxon>Alveolata</taxon>
        <taxon>Dinophyceae</taxon>
        <taxon>Prorocentrales</taxon>
        <taxon>Prorocentraceae</taxon>
        <taxon>Prorocentrum</taxon>
    </lineage>
</organism>
<feature type="compositionally biased region" description="Basic residues" evidence="2">
    <location>
        <begin position="1707"/>
        <end position="1751"/>
    </location>
</feature>
<dbReference type="PANTHER" id="PTHR10013">
    <property type="entry name" value="GENERAL VESICULAR TRANSPORT FACTOR P115"/>
    <property type="match status" value="1"/>
</dbReference>
<feature type="region of interest" description="Disordered" evidence="2">
    <location>
        <begin position="826"/>
        <end position="853"/>
    </location>
</feature>
<feature type="compositionally biased region" description="Low complexity" evidence="2">
    <location>
        <begin position="1754"/>
        <end position="1766"/>
    </location>
</feature>
<sequence>MSGEPKDGNGEGQRRAEDLAGRKELSDGTVDSEVFTGEQKIELEQVMKQQLAQTEAMLLKYLGKHGASEKEEGADRRPRDPWDSDDPWKGQSRSESQGGERREWSQEEWDEWKKAKGGRYESDWKDQKWEKGDYTDPEAFMGWSDYRLWRRRVVRWLDQTDVPPRKRSDKILKVLDRDLQRKFEDISDAVLQSAEGPMTIIKRLDIMSGQRMDDEKRRAGRECLMEYRRKADETLSVYTARMDQNFERLKGQGLELDDSWKILFLEEGIGLDESGMQMLKVMSRGSKDYEEVIGAAREMDVTRNEHLGARTGKATAATYALQDDDDDLCEYSDVSSMTSEQEAFVLESIAEADVDEYELPEVLATLEKDRKKTWKENRDYKRQLRVDRKFYQTPGGPSGSRAPAPPPPHPGRRDGQHRSAKGIVRERKRRLPIEKLMKITKCHRCHKKGHWSRECPEKGDSTGAAAGSGFVLLNESEPSYAILASENINSINARGLIHQVVDRIRSEKVEAMSLLVTGSGDIVVDAAAGQALIGPQALQRLEKRLGELGFRVVRVKSKHQFARGVGGKTPVQSGLLVPTGIEGKTGIMELDLIEQDVPALMPISMQEQMKAVIDLPKAEMTLRALGVTTSLKRLSSGHRTIAIDKLGSPEGFELPEAVRKRFGLQASDFRLSSSEKRFETLSLTRAADAMVTHWNRAEKTLLQAMTGSTASDSGEPQCVKYLLTGNEYPNGLSVGDKFWAYLSSRIVADHQHKGLKLLHMFQNGHQWPIKTKKADRFYTERQMKCSHSWARLISFGNSHGSWEVCGDCDMRVSYFQKASVIYKGKGKSPQSGSTVLNVSDLTKPPGGRASARNSVECTRVALVTTTSDRGPTQGSEEPMRVKKRSEEMVQYRALEAPMEVDSTGPARPRQHAPRASLISEIKSMKEEMTNQNHGLLALVVEQGKAIQHIQAAQLGIQEKQAMMERQMAIEDQPKTLPPQVPAQRTKQSLKDGRCLHGLSELPEAESLDRILSSAGWRAHETFFFQEEAPHYLGEDGRVNLIRRPDGVWATEKEGSASPDDQAERLVAMSLPVWRDLLLSGEFNDDFEDHPTVKDGFQEGRSFHQRDSFQEGSSFHQTDSFPIRNEKLRDPSKTDLRVQKRRMGCLGSWDLETGWDFREGGVRLAARQRLRKEKPAVAMMEPPCQTRSAMFRVSKGSMDSEYREALISEGLTHLHHAVDLALIQYRGGRSFVLEHPDTASSWEDPSRAVTRKSQVYPEAFCRHMAETVAKIVSSMARKSAHPESFWGLIDQVLEYVKASFSCPDCDAHPKDAMKFLRERKKLQQAPERPVHHVTRRSPGRGQAGSEERPDAMTDVVPMSLSEEELGQYFLSLQEGMTERGWSGSWVEFGNGNADVELVPGEGSEAGTLTLAASRGSEVSKKRLSSEEAAEFDDADAKEWKAIMDTQAAEELKSYRERFDFGKMVRLDASGVDYIGLLQITSESTALENRRQERGSGWKVAPLKKRIAKDAEVAKKAKTARNAFGVAAPRKKAEKANDEKEAAEFGLLQAEARQGGRCQGWQEAESKKAKDDESSDDDSDSESEAEAAKKEEQVTKKTKEDLDAQKQQAELEKKVRQQKLREEIDRKLREKKERESKEKADKEREAKSKREAAARLAATKKKVEESSEDEEEEEEEEEEDEAQEEEEEEEEEGDDDSEESEEPSEKVAKKAKQAAVKKKASTKERDKKRKGKEKANRKGKTREKEKKKRRRKKESSSASDESAGTSDS</sequence>
<dbReference type="InterPro" id="IPR001878">
    <property type="entry name" value="Znf_CCHC"/>
</dbReference>
<feature type="compositionally biased region" description="Basic and acidic residues" evidence="2">
    <location>
        <begin position="98"/>
        <end position="108"/>
    </location>
</feature>
<gene>
    <name evidence="4" type="ORF">PCOR1329_LOCUS26656</name>
</gene>
<proteinExistence type="predicted"/>
<dbReference type="SMART" id="SM00343">
    <property type="entry name" value="ZnF_C2HC"/>
    <property type="match status" value="1"/>
</dbReference>
<feature type="compositionally biased region" description="Acidic residues" evidence="2">
    <location>
        <begin position="1664"/>
        <end position="1700"/>
    </location>
</feature>
<protein>
    <recommendedName>
        <fullName evidence="3">CCHC-type domain-containing protein</fullName>
    </recommendedName>
</protein>
<feature type="compositionally biased region" description="Polar residues" evidence="2">
    <location>
        <begin position="828"/>
        <end position="840"/>
    </location>
</feature>
<dbReference type="Gene3D" id="4.10.60.10">
    <property type="entry name" value="Zinc finger, CCHC-type"/>
    <property type="match status" value="1"/>
</dbReference>
<feature type="domain" description="CCHC-type" evidence="3">
    <location>
        <begin position="441"/>
        <end position="457"/>
    </location>
</feature>
<dbReference type="Proteomes" id="UP001189429">
    <property type="component" value="Unassembled WGS sequence"/>
</dbReference>
<evidence type="ECO:0000259" key="3">
    <source>
        <dbReference type="PROSITE" id="PS50158"/>
    </source>
</evidence>
<keyword evidence="1" id="KW-0863">Zinc-finger</keyword>
<feature type="region of interest" description="Disordered" evidence="2">
    <location>
        <begin position="385"/>
        <end position="426"/>
    </location>
</feature>
<feature type="region of interest" description="Disordered" evidence="2">
    <location>
        <begin position="1320"/>
        <end position="1349"/>
    </location>
</feature>
<feature type="compositionally biased region" description="Basic and acidic residues" evidence="2">
    <location>
        <begin position="66"/>
        <end position="88"/>
    </location>
</feature>
<dbReference type="EMBL" id="CAUYUJ010009524">
    <property type="protein sequence ID" value="CAK0827029.1"/>
    <property type="molecule type" value="Genomic_DNA"/>
</dbReference>
<keyword evidence="1" id="KW-0479">Metal-binding</keyword>
<reference evidence="4" key="1">
    <citation type="submission" date="2023-10" db="EMBL/GenBank/DDBJ databases">
        <authorList>
            <person name="Chen Y."/>
            <person name="Shah S."/>
            <person name="Dougan E. K."/>
            <person name="Thang M."/>
            <person name="Chan C."/>
        </authorList>
    </citation>
    <scope>NUCLEOTIDE SEQUENCE [LARGE SCALE GENOMIC DNA]</scope>
</reference>
<evidence type="ECO:0000313" key="5">
    <source>
        <dbReference type="Proteomes" id="UP001189429"/>
    </source>
</evidence>
<dbReference type="PANTHER" id="PTHR10013:SF0">
    <property type="entry name" value="GENERAL VESICULAR TRANSPORT FACTOR P115"/>
    <property type="match status" value="1"/>
</dbReference>
<feature type="region of interest" description="Disordered" evidence="2">
    <location>
        <begin position="66"/>
        <end position="108"/>
    </location>
</feature>
<dbReference type="InterPro" id="IPR036875">
    <property type="entry name" value="Znf_CCHC_sf"/>
</dbReference>
<dbReference type="SUPFAM" id="SSF57756">
    <property type="entry name" value="Retrovirus zinc finger-like domains"/>
    <property type="match status" value="1"/>
</dbReference>
<evidence type="ECO:0000256" key="1">
    <source>
        <dbReference type="PROSITE-ProRule" id="PRU00047"/>
    </source>
</evidence>
<keyword evidence="1" id="KW-0862">Zinc</keyword>
<keyword evidence="5" id="KW-1185">Reference proteome</keyword>
<dbReference type="PROSITE" id="PS50158">
    <property type="entry name" value="ZF_CCHC"/>
    <property type="match status" value="1"/>
</dbReference>
<feature type="compositionally biased region" description="Basic and acidic residues" evidence="2">
    <location>
        <begin position="1584"/>
        <end position="1651"/>
    </location>
</feature>
<dbReference type="InterPro" id="IPR024095">
    <property type="entry name" value="Vesicle_P115"/>
</dbReference>
<feature type="region of interest" description="Disordered" evidence="2">
    <location>
        <begin position="1104"/>
        <end position="1126"/>
    </location>
</feature>
<comment type="caution">
    <text evidence="4">The sequence shown here is derived from an EMBL/GenBank/DDBJ whole genome shotgun (WGS) entry which is preliminary data.</text>
</comment>
<evidence type="ECO:0000313" key="4">
    <source>
        <dbReference type="EMBL" id="CAK0827029.1"/>
    </source>
</evidence>
<feature type="region of interest" description="Disordered" evidence="2">
    <location>
        <begin position="1"/>
        <end position="38"/>
    </location>
</feature>
<evidence type="ECO:0000256" key="2">
    <source>
        <dbReference type="SAM" id="MobiDB-lite"/>
    </source>
</evidence>
<feature type="compositionally biased region" description="Basic and acidic residues" evidence="2">
    <location>
        <begin position="1"/>
        <end position="26"/>
    </location>
</feature>
<accession>A0ABN9S5L1</accession>